<comment type="caution">
    <text evidence="2">The sequence shown here is derived from an EMBL/GenBank/DDBJ whole genome shotgun (WGS) entry which is preliminary data.</text>
</comment>
<gene>
    <name evidence="2" type="ORF">CHARACLAT_009582</name>
</gene>
<feature type="compositionally biased region" description="Basic and acidic residues" evidence="1">
    <location>
        <begin position="88"/>
        <end position="99"/>
    </location>
</feature>
<dbReference type="Proteomes" id="UP001352852">
    <property type="component" value="Unassembled WGS sequence"/>
</dbReference>
<name>A0ABU7EV47_9TELE</name>
<keyword evidence="3" id="KW-1185">Reference proteome</keyword>
<dbReference type="EMBL" id="JAHUTJ010066165">
    <property type="protein sequence ID" value="MED6290094.1"/>
    <property type="molecule type" value="Genomic_DNA"/>
</dbReference>
<proteinExistence type="predicted"/>
<accession>A0ABU7EV47</accession>
<feature type="region of interest" description="Disordered" evidence="1">
    <location>
        <begin position="88"/>
        <end position="107"/>
    </location>
</feature>
<evidence type="ECO:0000313" key="2">
    <source>
        <dbReference type="EMBL" id="MED6290094.1"/>
    </source>
</evidence>
<protein>
    <submittedName>
        <fullName evidence="2">Uncharacterized protein</fullName>
    </submittedName>
</protein>
<organism evidence="2 3">
    <name type="scientific">Characodon lateralis</name>
    <dbReference type="NCBI Taxonomy" id="208331"/>
    <lineage>
        <taxon>Eukaryota</taxon>
        <taxon>Metazoa</taxon>
        <taxon>Chordata</taxon>
        <taxon>Craniata</taxon>
        <taxon>Vertebrata</taxon>
        <taxon>Euteleostomi</taxon>
        <taxon>Actinopterygii</taxon>
        <taxon>Neopterygii</taxon>
        <taxon>Teleostei</taxon>
        <taxon>Neoteleostei</taxon>
        <taxon>Acanthomorphata</taxon>
        <taxon>Ovalentaria</taxon>
        <taxon>Atherinomorphae</taxon>
        <taxon>Cyprinodontiformes</taxon>
        <taxon>Goodeidae</taxon>
        <taxon>Characodon</taxon>
    </lineage>
</organism>
<evidence type="ECO:0000313" key="3">
    <source>
        <dbReference type="Proteomes" id="UP001352852"/>
    </source>
</evidence>
<evidence type="ECO:0000256" key="1">
    <source>
        <dbReference type="SAM" id="MobiDB-lite"/>
    </source>
</evidence>
<reference evidence="2 3" key="1">
    <citation type="submission" date="2021-06" db="EMBL/GenBank/DDBJ databases">
        <authorList>
            <person name="Palmer J.M."/>
        </authorList>
    </citation>
    <scope>NUCLEOTIDE SEQUENCE [LARGE SCALE GENOMIC DNA]</scope>
    <source>
        <strain evidence="2 3">CL_MEX2019</strain>
        <tissue evidence="2">Muscle</tissue>
    </source>
</reference>
<sequence length="142" mass="15552">MFPPKHLTLPPLPTLVSVSPRAEITCRFVPGLNNVFNSAGLSCLSLSLPHLPIASRGISGESWDEDVGGRRVDERKWKTGCISVGEMKKEREGEEDKGKRATACSQSKKNGLKSMVISIIKGRERVTPQLQQKTDTCTYAAI</sequence>